<dbReference type="GO" id="GO:0005524">
    <property type="term" value="F:ATP binding"/>
    <property type="evidence" value="ECO:0007669"/>
    <property type="project" value="UniProtKB-KW"/>
</dbReference>
<evidence type="ECO:0000256" key="5">
    <source>
        <dbReference type="ARBA" id="ARBA00022630"/>
    </source>
</evidence>
<evidence type="ECO:0000256" key="13">
    <source>
        <dbReference type="ARBA" id="ARBA00029789"/>
    </source>
</evidence>
<sequence length="165" mass="18666">VSRSSLRKLIQGRTQMTLHEGLPHFAQGEVVKGFGRGSKELGIPTANYPNDVVDGLPRDVEPGVYFGFASVDEGPVHKMVMSVGWNPFYNNTKKSMETYILHKFEEDFYGKVLKVVMLGYLRPEKNFDSLDELIAAINDDVKEAEEKLELAEFADYKTHQFFSAN</sequence>
<dbReference type="GO" id="GO:0046872">
    <property type="term" value="F:metal ion binding"/>
    <property type="evidence" value="ECO:0007669"/>
    <property type="project" value="UniProtKB-KW"/>
</dbReference>
<keyword evidence="20" id="KW-1185">Reference proteome</keyword>
<protein>
    <recommendedName>
        <fullName evidence="4">Riboflavin kinase</fullName>
        <ecNumber evidence="3">2.7.1.26</ecNumber>
    </recommendedName>
    <alternativeName>
        <fullName evidence="16">ATP:riboflavin 5'-phosphotransferase</fullName>
    </alternativeName>
    <alternativeName>
        <fullName evidence="13">Flavokinase</fullName>
    </alternativeName>
</protein>
<dbReference type="Proteomes" id="UP000292052">
    <property type="component" value="Unassembled WGS sequence"/>
</dbReference>
<comment type="pathway">
    <text evidence="2">Cofactor biosynthesis; FMN biosynthesis; FMN from riboflavin (ATP route): step 1/1.</text>
</comment>
<dbReference type="EMBL" id="QDEB01089182">
    <property type="protein sequence ID" value="RZC33396.1"/>
    <property type="molecule type" value="Genomic_DNA"/>
</dbReference>
<keyword evidence="5" id="KW-0285">Flavoprotein</keyword>
<comment type="catalytic activity">
    <reaction evidence="14">
        <text>riboflavin + ATP = FMN + ADP + H(+)</text>
        <dbReference type="Rhea" id="RHEA:14357"/>
        <dbReference type="ChEBI" id="CHEBI:15378"/>
        <dbReference type="ChEBI" id="CHEBI:30616"/>
        <dbReference type="ChEBI" id="CHEBI:57986"/>
        <dbReference type="ChEBI" id="CHEBI:58210"/>
        <dbReference type="ChEBI" id="CHEBI:456216"/>
        <dbReference type="EC" id="2.7.1.26"/>
    </reaction>
    <physiologicalReaction direction="left-to-right" evidence="14">
        <dbReference type="Rhea" id="RHEA:14358"/>
    </physiologicalReaction>
</comment>
<evidence type="ECO:0000313" key="19">
    <source>
        <dbReference type="EMBL" id="RZC33396.1"/>
    </source>
</evidence>
<dbReference type="PANTHER" id="PTHR22749:SF6">
    <property type="entry name" value="RIBOFLAVIN KINASE"/>
    <property type="match status" value="1"/>
</dbReference>
<dbReference type="UniPathway" id="UPA00276">
    <property type="reaction ID" value="UER00406"/>
</dbReference>
<dbReference type="Gene3D" id="2.40.30.30">
    <property type="entry name" value="Riboflavin kinase-like"/>
    <property type="match status" value="1"/>
</dbReference>
<feature type="domain" description="Riboflavin kinase" evidence="18">
    <location>
        <begin position="19"/>
        <end position="149"/>
    </location>
</feature>
<evidence type="ECO:0000256" key="10">
    <source>
        <dbReference type="ARBA" id="ARBA00022777"/>
    </source>
</evidence>
<evidence type="ECO:0000259" key="18">
    <source>
        <dbReference type="SMART" id="SM00904"/>
    </source>
</evidence>
<evidence type="ECO:0000256" key="1">
    <source>
        <dbReference type="ARBA" id="ARBA00001947"/>
    </source>
</evidence>
<keyword evidence="9" id="KW-0547">Nucleotide-binding</keyword>
<dbReference type="PANTHER" id="PTHR22749">
    <property type="entry name" value="RIBOFLAVIN KINASE/FMN ADENYLYLTRANSFERASE"/>
    <property type="match status" value="1"/>
</dbReference>
<keyword evidence="6" id="KW-0288">FMN</keyword>
<dbReference type="InterPro" id="IPR015865">
    <property type="entry name" value="Riboflavin_kinase_bac/euk"/>
</dbReference>
<keyword evidence="7" id="KW-0808">Transferase</keyword>
<keyword evidence="10 19" id="KW-0418">Kinase</keyword>
<feature type="coiled-coil region" evidence="17">
    <location>
        <begin position="127"/>
        <end position="154"/>
    </location>
</feature>
<comment type="cofactor">
    <cofactor evidence="1">
        <name>Zn(2+)</name>
        <dbReference type="ChEBI" id="CHEBI:29105"/>
    </cofactor>
</comment>
<dbReference type="SMART" id="SM00904">
    <property type="entry name" value="Flavokinase"/>
    <property type="match status" value="1"/>
</dbReference>
<dbReference type="EC" id="2.7.1.26" evidence="3"/>
<dbReference type="GO" id="GO:0008531">
    <property type="term" value="F:riboflavin kinase activity"/>
    <property type="evidence" value="ECO:0007669"/>
    <property type="project" value="UniProtKB-EC"/>
</dbReference>
<name>A0A482VL91_ASBVE</name>
<gene>
    <name evidence="19" type="ORF">BDFB_006498</name>
</gene>
<evidence type="ECO:0000256" key="6">
    <source>
        <dbReference type="ARBA" id="ARBA00022643"/>
    </source>
</evidence>
<reference evidence="19 20" key="1">
    <citation type="submission" date="2017-03" db="EMBL/GenBank/DDBJ databases">
        <title>Genome of the blue death feigning beetle - Asbolus verrucosus.</title>
        <authorList>
            <person name="Rider S.D."/>
        </authorList>
    </citation>
    <scope>NUCLEOTIDE SEQUENCE [LARGE SCALE GENOMIC DNA]</scope>
    <source>
        <strain evidence="19">Butters</strain>
        <tissue evidence="19">Head and leg muscle</tissue>
    </source>
</reference>
<evidence type="ECO:0000256" key="14">
    <source>
        <dbReference type="ARBA" id="ARBA00050912"/>
    </source>
</evidence>
<proteinExistence type="predicted"/>
<evidence type="ECO:0000256" key="11">
    <source>
        <dbReference type="ARBA" id="ARBA00022833"/>
    </source>
</evidence>
<evidence type="ECO:0000256" key="3">
    <source>
        <dbReference type="ARBA" id="ARBA00012105"/>
    </source>
</evidence>
<dbReference type="GO" id="GO:0009231">
    <property type="term" value="P:riboflavin biosynthetic process"/>
    <property type="evidence" value="ECO:0007669"/>
    <property type="project" value="InterPro"/>
</dbReference>
<comment type="function">
    <text evidence="15">Catalyzes the phosphorylation of riboflavin (vitamin B2) to form flavin-mononucleotide (FMN), hence rate-limiting enzyme in the synthesis of FAD. Essential for TNF-induced reactive oxygen species (ROS) production. Through its interaction with both TNFRSF1A and CYBA, physically and functionally couples TNFRSF1A to NADPH oxidase. TNF-activation of RFK may enhance the incorporation of FAD in NADPH oxidase, a critical step for the assembly and activation of NADPH oxidase.</text>
</comment>
<dbReference type="OrthoDB" id="276388at2759"/>
<evidence type="ECO:0000256" key="16">
    <source>
        <dbReference type="ARBA" id="ARBA00077632"/>
    </source>
</evidence>
<evidence type="ECO:0000256" key="4">
    <source>
        <dbReference type="ARBA" id="ARBA00017394"/>
    </source>
</evidence>
<evidence type="ECO:0000256" key="12">
    <source>
        <dbReference type="ARBA" id="ARBA00022840"/>
    </source>
</evidence>
<dbReference type="InterPro" id="IPR023465">
    <property type="entry name" value="Riboflavin_kinase_dom_sf"/>
</dbReference>
<comment type="caution">
    <text evidence="19">The sequence shown here is derived from an EMBL/GenBank/DDBJ whole genome shotgun (WGS) entry which is preliminary data.</text>
</comment>
<keyword evidence="17" id="KW-0175">Coiled coil</keyword>
<dbReference type="AlphaFoldDB" id="A0A482VL91"/>
<feature type="non-terminal residue" evidence="19">
    <location>
        <position position="1"/>
    </location>
</feature>
<organism evidence="19 20">
    <name type="scientific">Asbolus verrucosus</name>
    <name type="common">Desert ironclad beetle</name>
    <dbReference type="NCBI Taxonomy" id="1661398"/>
    <lineage>
        <taxon>Eukaryota</taxon>
        <taxon>Metazoa</taxon>
        <taxon>Ecdysozoa</taxon>
        <taxon>Arthropoda</taxon>
        <taxon>Hexapoda</taxon>
        <taxon>Insecta</taxon>
        <taxon>Pterygota</taxon>
        <taxon>Neoptera</taxon>
        <taxon>Endopterygota</taxon>
        <taxon>Coleoptera</taxon>
        <taxon>Polyphaga</taxon>
        <taxon>Cucujiformia</taxon>
        <taxon>Tenebrionidae</taxon>
        <taxon>Pimeliinae</taxon>
        <taxon>Asbolus</taxon>
    </lineage>
</organism>
<evidence type="ECO:0000256" key="9">
    <source>
        <dbReference type="ARBA" id="ARBA00022741"/>
    </source>
</evidence>
<evidence type="ECO:0000256" key="7">
    <source>
        <dbReference type="ARBA" id="ARBA00022679"/>
    </source>
</evidence>
<dbReference type="Pfam" id="PF01687">
    <property type="entry name" value="Flavokinase"/>
    <property type="match status" value="1"/>
</dbReference>
<evidence type="ECO:0000256" key="15">
    <source>
        <dbReference type="ARBA" id="ARBA00054097"/>
    </source>
</evidence>
<dbReference type="SUPFAM" id="SSF82114">
    <property type="entry name" value="Riboflavin kinase-like"/>
    <property type="match status" value="1"/>
</dbReference>
<keyword evidence="11" id="KW-0862">Zinc</keyword>
<evidence type="ECO:0000256" key="17">
    <source>
        <dbReference type="SAM" id="Coils"/>
    </source>
</evidence>
<evidence type="ECO:0000313" key="20">
    <source>
        <dbReference type="Proteomes" id="UP000292052"/>
    </source>
</evidence>
<dbReference type="InterPro" id="IPR023468">
    <property type="entry name" value="Riboflavin_kinase"/>
</dbReference>
<keyword evidence="8" id="KW-0479">Metal-binding</keyword>
<dbReference type="GO" id="GO:0009398">
    <property type="term" value="P:FMN biosynthetic process"/>
    <property type="evidence" value="ECO:0007669"/>
    <property type="project" value="UniProtKB-UniPathway"/>
</dbReference>
<dbReference type="FunFam" id="2.40.30.30:FF:000002">
    <property type="entry name" value="Riboflavin kinase, putative"/>
    <property type="match status" value="1"/>
</dbReference>
<evidence type="ECO:0000256" key="8">
    <source>
        <dbReference type="ARBA" id="ARBA00022723"/>
    </source>
</evidence>
<accession>A0A482VL91</accession>
<dbReference type="STRING" id="1661398.A0A482VL91"/>
<keyword evidence="12" id="KW-0067">ATP-binding</keyword>
<evidence type="ECO:0000256" key="2">
    <source>
        <dbReference type="ARBA" id="ARBA00005201"/>
    </source>
</evidence>
<dbReference type="GO" id="GO:0005739">
    <property type="term" value="C:mitochondrion"/>
    <property type="evidence" value="ECO:0007669"/>
    <property type="project" value="TreeGrafter"/>
</dbReference>